<feature type="coiled-coil region" evidence="3">
    <location>
        <begin position="345"/>
        <end position="396"/>
    </location>
</feature>
<keyword evidence="4" id="KW-1133">Transmembrane helix</keyword>
<proteinExistence type="predicted"/>
<keyword evidence="4" id="KW-0472">Membrane</keyword>
<dbReference type="AlphaFoldDB" id="D5EML0"/>
<dbReference type="InterPro" id="IPR027417">
    <property type="entry name" value="P-loop_NTPase"/>
</dbReference>
<keyword evidence="3" id="KW-0175">Coiled coil</keyword>
<dbReference type="EMBL" id="CP001998">
    <property type="protein sequence ID" value="ADE53416.1"/>
    <property type="molecule type" value="Genomic_DNA"/>
</dbReference>
<dbReference type="HOGENOM" id="CLU_009912_2_1_0"/>
<dbReference type="eggNOG" id="COG3206">
    <property type="taxonomic scope" value="Bacteria"/>
</dbReference>
<dbReference type="InterPro" id="IPR050445">
    <property type="entry name" value="Bact_polysacc_biosynth/exp"/>
</dbReference>
<feature type="transmembrane region" description="Helical" evidence="4">
    <location>
        <begin position="31"/>
        <end position="50"/>
    </location>
</feature>
<evidence type="ECO:0000256" key="1">
    <source>
        <dbReference type="ARBA" id="ARBA00022741"/>
    </source>
</evidence>
<dbReference type="NCBIfam" id="TIGR01007">
    <property type="entry name" value="eps_fam"/>
    <property type="match status" value="1"/>
</dbReference>
<dbReference type="InterPro" id="IPR032807">
    <property type="entry name" value="GNVR"/>
</dbReference>
<dbReference type="PANTHER" id="PTHR32309:SF13">
    <property type="entry name" value="FERRIC ENTEROBACTIN TRANSPORT PROTEIN FEPE"/>
    <property type="match status" value="1"/>
</dbReference>
<dbReference type="OrthoDB" id="9775724at2"/>
<dbReference type="GO" id="GO:0004715">
    <property type="term" value="F:non-membrane spanning protein tyrosine kinase activity"/>
    <property type="evidence" value="ECO:0007669"/>
    <property type="project" value="UniProtKB-EC"/>
</dbReference>
<dbReference type="PANTHER" id="PTHR32309">
    <property type="entry name" value="TYROSINE-PROTEIN KINASE"/>
    <property type="match status" value="1"/>
</dbReference>
<dbReference type="InterPro" id="IPR002586">
    <property type="entry name" value="CobQ/CobB/MinD/ParA_Nub-bd_dom"/>
</dbReference>
<dbReference type="eggNOG" id="COG0489">
    <property type="taxonomic scope" value="Bacteria"/>
</dbReference>
<dbReference type="GO" id="GO:0005886">
    <property type="term" value="C:plasma membrane"/>
    <property type="evidence" value="ECO:0007669"/>
    <property type="project" value="TreeGrafter"/>
</dbReference>
<dbReference type="Pfam" id="PF01656">
    <property type="entry name" value="CbiA"/>
    <property type="match status" value="1"/>
</dbReference>
<dbReference type="Pfam" id="PF13807">
    <property type="entry name" value="GNVR"/>
    <property type="match status" value="1"/>
</dbReference>
<evidence type="ECO:0000256" key="4">
    <source>
        <dbReference type="SAM" id="Phobius"/>
    </source>
</evidence>
<dbReference type="CDD" id="cd05387">
    <property type="entry name" value="BY-kinase"/>
    <property type="match status" value="1"/>
</dbReference>
<dbReference type="KEGG" id="caa:Caka_0391"/>
<reference evidence="7 8" key="1">
    <citation type="journal article" date="2010" name="Stand. Genomic Sci.">
        <title>Complete genome sequence of Coraliomargarita akajimensis type strain (04OKA010-24).</title>
        <authorList>
            <person name="Mavromatis K."/>
            <person name="Abt B."/>
            <person name="Brambilla E."/>
            <person name="Lapidus A."/>
            <person name="Copeland A."/>
            <person name="Deshpande S."/>
            <person name="Nolan M."/>
            <person name="Lucas S."/>
            <person name="Tice H."/>
            <person name="Cheng J.F."/>
            <person name="Han C."/>
            <person name="Detter J.C."/>
            <person name="Woyke T."/>
            <person name="Goodwin L."/>
            <person name="Pitluck S."/>
            <person name="Held B."/>
            <person name="Brettin T."/>
            <person name="Tapia R."/>
            <person name="Ivanova N."/>
            <person name="Mikhailova N."/>
            <person name="Pati A."/>
            <person name="Liolios K."/>
            <person name="Chen A."/>
            <person name="Palaniappan K."/>
            <person name="Land M."/>
            <person name="Hauser L."/>
            <person name="Chang Y.J."/>
            <person name="Jeffries C.D."/>
            <person name="Rohde M."/>
            <person name="Goker M."/>
            <person name="Bristow J."/>
            <person name="Eisen J.A."/>
            <person name="Markowitz V."/>
            <person name="Hugenholtz P."/>
            <person name="Klenk H.P."/>
            <person name="Kyrpides N.C."/>
        </authorList>
    </citation>
    <scope>NUCLEOTIDE SEQUENCE [LARGE SCALE GENOMIC DNA]</scope>
    <source>
        <strain evidence="8">DSM 45221 / IAM 15411 / JCM 23193 / KCTC 12865</strain>
    </source>
</reference>
<evidence type="ECO:0000256" key="3">
    <source>
        <dbReference type="SAM" id="Coils"/>
    </source>
</evidence>
<evidence type="ECO:0000259" key="5">
    <source>
        <dbReference type="Pfam" id="PF01656"/>
    </source>
</evidence>
<gene>
    <name evidence="7" type="ordered locus">Caka_0391</name>
</gene>
<keyword evidence="8" id="KW-1185">Reference proteome</keyword>
<protein>
    <submittedName>
        <fullName evidence="7">Capsular exopolysaccharide family</fullName>
    </submittedName>
</protein>
<evidence type="ECO:0000313" key="7">
    <source>
        <dbReference type="EMBL" id="ADE53416.1"/>
    </source>
</evidence>
<dbReference type="GO" id="GO:0005524">
    <property type="term" value="F:ATP binding"/>
    <property type="evidence" value="ECO:0007669"/>
    <property type="project" value="UniProtKB-KW"/>
</dbReference>
<dbReference type="Gene3D" id="3.40.50.300">
    <property type="entry name" value="P-loop containing nucleotide triphosphate hydrolases"/>
    <property type="match status" value="1"/>
</dbReference>
<dbReference type="SUPFAM" id="SSF52540">
    <property type="entry name" value="P-loop containing nucleoside triphosphate hydrolases"/>
    <property type="match status" value="1"/>
</dbReference>
<keyword evidence="1" id="KW-0547">Nucleotide-binding</keyword>
<evidence type="ECO:0000259" key="6">
    <source>
        <dbReference type="Pfam" id="PF13807"/>
    </source>
</evidence>
<evidence type="ECO:0000256" key="2">
    <source>
        <dbReference type="ARBA" id="ARBA00022840"/>
    </source>
</evidence>
<name>D5EML0_CORAD</name>
<dbReference type="RefSeq" id="WP_013042141.1">
    <property type="nucleotide sequence ID" value="NC_014008.1"/>
</dbReference>
<accession>D5EML0</accession>
<evidence type="ECO:0000313" key="8">
    <source>
        <dbReference type="Proteomes" id="UP000000925"/>
    </source>
</evidence>
<dbReference type="InterPro" id="IPR005702">
    <property type="entry name" value="Wzc-like_C"/>
</dbReference>
<keyword evidence="4" id="KW-0812">Transmembrane</keyword>
<dbReference type="STRING" id="583355.Caka_0391"/>
<feature type="domain" description="Tyrosine-protein kinase G-rich" evidence="6">
    <location>
        <begin position="378"/>
        <end position="448"/>
    </location>
</feature>
<organism evidence="7 8">
    <name type="scientific">Coraliomargarita akajimensis (strain DSM 45221 / IAM 15411 / JCM 23193 / KCTC 12865 / 04OKA010-24)</name>
    <dbReference type="NCBI Taxonomy" id="583355"/>
    <lineage>
        <taxon>Bacteria</taxon>
        <taxon>Pseudomonadati</taxon>
        <taxon>Verrucomicrobiota</taxon>
        <taxon>Opitutia</taxon>
        <taxon>Puniceicoccales</taxon>
        <taxon>Coraliomargaritaceae</taxon>
        <taxon>Coraliomargarita</taxon>
    </lineage>
</organism>
<dbReference type="Proteomes" id="UP000000925">
    <property type="component" value="Chromosome"/>
</dbReference>
<sequence length="736" mass="82272">MGKDDFTIEANASTTSVFGLTDLLAVVRKHWMSGAFIGLVVAGLFVASVLTKEKLYQASASMTVELTTANVMDIREVMDTNVAHVNLLNTLMNTHLERIKTRAIADAVVAALSEDQIQQLVDPYYDPAIDGENKPDPAVLLMRRMLSVERGENEESQVLNIIITHQNPRIAQQVANTYVDEYIAYKAGLRSSSTGEAVNFLERQVAEMREELELQEVELQDYRQQHNLVSVQQDKGITADRLARLNDALTDAEIRQLSVETRQRQIAAADGVIDRLMEIPYIGERDAVNAVYAQLSELKRERLVLDERYLRKHPKIVENEAAMKSVSTELSRAIRQAEQQSTIEYQTVQKEVSDLTARIQETEGRVLVAERSLLEYKRMERDVDQKREMFNKLMNRYRETRIAQQMNLNNMLVLDRANLPMQPLTMSRTQMVAAAIVLGAVFLVGCPLVIELIDGRLTSFQDVEQGSHKALLGDVRFYGQKKGDAVYQAVLQKDADLLESFRSIYSSIRMRADLSAKRKASFVITSSVPNEGKSMVACNLSAVIAKHNYRVLLVDCDLRNPSLHRAHGVEDDAGLCPWFDSGSTDMEDLLGNESLGILKLSPSLSLLRAGGGCEHPTELLGDLRVSALFSKLKDLYDIVVFDTPPIGLFSDATIVADSADSCVMVARQFAVKRTKFQHSVNQMERSTAPVVGVVFNGIKDVNAAVGFGRNGVSHYGYGYEKDPEKYKAYYRRSRSA</sequence>
<keyword evidence="2" id="KW-0067">ATP-binding</keyword>
<feature type="coiled-coil region" evidence="3">
    <location>
        <begin position="198"/>
        <end position="225"/>
    </location>
</feature>
<feature type="transmembrane region" description="Helical" evidence="4">
    <location>
        <begin position="431"/>
        <end position="450"/>
    </location>
</feature>
<feature type="domain" description="CobQ/CobB/MinD/ParA nucleotide binding" evidence="5">
    <location>
        <begin position="529"/>
        <end position="697"/>
    </location>
</feature>